<organism evidence="1 2">
    <name type="scientific">Anaerococcus lactolyticus ATCC 51172</name>
    <dbReference type="NCBI Taxonomy" id="525254"/>
    <lineage>
        <taxon>Bacteria</taxon>
        <taxon>Bacillati</taxon>
        <taxon>Bacillota</taxon>
        <taxon>Tissierellia</taxon>
        <taxon>Tissierellales</taxon>
        <taxon>Peptoniphilaceae</taxon>
        <taxon>Anaerococcus</taxon>
    </lineage>
</organism>
<name>C2BDV5_9FIRM</name>
<sequence>MKKNELSSEDLHFLNVSSENFKKGQSFKDYKKDIKRWLMICPRSYSSEDADETIEKYKVEISKAHYNEVPVADIACDIGYCCG</sequence>
<evidence type="ECO:0000313" key="2">
    <source>
        <dbReference type="Proteomes" id="UP000005984"/>
    </source>
</evidence>
<protein>
    <submittedName>
        <fullName evidence="1">Uncharacterized protein</fullName>
    </submittedName>
</protein>
<dbReference type="STRING" id="525254.HMPREF0072_0525"/>
<dbReference type="AlphaFoldDB" id="C2BDV5"/>
<proteinExistence type="predicted"/>
<evidence type="ECO:0000313" key="1">
    <source>
        <dbReference type="EMBL" id="EEI86970.1"/>
    </source>
</evidence>
<dbReference type="EMBL" id="ABYO01000018">
    <property type="protein sequence ID" value="EEI86970.1"/>
    <property type="molecule type" value="Genomic_DNA"/>
</dbReference>
<keyword evidence="2" id="KW-1185">Reference proteome</keyword>
<dbReference type="HOGENOM" id="CLU_2535275_0_0_9"/>
<reference evidence="1 2" key="1">
    <citation type="submission" date="2008-10" db="EMBL/GenBank/DDBJ databases">
        <authorList>
            <person name="Qin X."/>
            <person name="Bachman B."/>
            <person name="Battles P."/>
            <person name="Bell A."/>
            <person name="Bess C."/>
            <person name="Bickham C."/>
            <person name="Chaboub L."/>
            <person name="Chen D."/>
            <person name="Coyle M."/>
            <person name="Deiros D.R."/>
            <person name="Dinh H."/>
            <person name="Forbes L."/>
            <person name="Fowler G."/>
            <person name="Francisco L."/>
            <person name="Fu Q."/>
            <person name="Gubbala S."/>
            <person name="Hale W."/>
            <person name="Han Y."/>
            <person name="Hemphill L."/>
            <person name="Highlander S.K."/>
            <person name="Hirani K."/>
            <person name="Hogues M."/>
            <person name="Jackson L."/>
            <person name="Jakkamsetti A."/>
            <person name="Javaid M."/>
            <person name="Jiang H."/>
            <person name="Korchina V."/>
            <person name="Kovar C."/>
            <person name="Lara F."/>
            <person name="Lee S."/>
            <person name="Mata R."/>
            <person name="Mathew T."/>
            <person name="Moen C."/>
            <person name="Morales K."/>
            <person name="Munidasa M."/>
            <person name="Nazareth L."/>
            <person name="Ngo R."/>
            <person name="Nguyen L."/>
            <person name="Okwuonu G."/>
            <person name="Ongeri F."/>
            <person name="Patil S."/>
            <person name="Petrosino J."/>
            <person name="Pham C."/>
            <person name="Pham P."/>
            <person name="Pu L.-L."/>
            <person name="Puazo M."/>
            <person name="Raj R."/>
            <person name="Reid J."/>
            <person name="Rouhana J."/>
            <person name="Saada N."/>
            <person name="Shang Y."/>
            <person name="Simmons D."/>
            <person name="Thornton R."/>
            <person name="Warren J."/>
            <person name="Weissenberger G."/>
            <person name="Zhang J."/>
            <person name="Zhang L."/>
            <person name="Zhou C."/>
            <person name="Zhu D."/>
            <person name="Muzny D."/>
            <person name="Worley K."/>
            <person name="Gibbs R."/>
        </authorList>
    </citation>
    <scope>NUCLEOTIDE SEQUENCE [LARGE SCALE GENOMIC DNA]</scope>
    <source>
        <strain evidence="1 2">ATCC 51172</strain>
    </source>
</reference>
<accession>C2BDV5</accession>
<gene>
    <name evidence="1" type="ORF">HMPREF0072_0525</name>
</gene>
<comment type="caution">
    <text evidence="1">The sequence shown here is derived from an EMBL/GenBank/DDBJ whole genome shotgun (WGS) entry which is preliminary data.</text>
</comment>
<dbReference type="RefSeq" id="WP_004827708.1">
    <property type="nucleotide sequence ID" value="NZ_GG666045.1"/>
</dbReference>
<dbReference type="Proteomes" id="UP000005984">
    <property type="component" value="Unassembled WGS sequence"/>
</dbReference>